<evidence type="ECO:0000256" key="4">
    <source>
        <dbReference type="ARBA" id="ARBA00022452"/>
    </source>
</evidence>
<evidence type="ECO:0000256" key="9">
    <source>
        <dbReference type="ARBA" id="ARBA00023065"/>
    </source>
</evidence>
<dbReference type="Pfam" id="PF02563">
    <property type="entry name" value="Poly_export"/>
    <property type="match status" value="1"/>
</dbReference>
<keyword evidence="8" id="KW-0625">Polysaccharide transport</keyword>
<reference evidence="19" key="1">
    <citation type="journal article" date="2019" name="Int. J. Syst. Evol. Microbiol.">
        <title>The Global Catalogue of Microorganisms (GCM) 10K type strain sequencing project: providing services to taxonomists for standard genome sequencing and annotation.</title>
        <authorList>
            <consortium name="The Broad Institute Genomics Platform"/>
            <consortium name="The Broad Institute Genome Sequencing Center for Infectious Disease"/>
            <person name="Wu L."/>
            <person name="Ma J."/>
        </authorList>
    </citation>
    <scope>NUCLEOTIDE SEQUENCE [LARGE SCALE GENOMIC DNA]</scope>
    <source>
        <strain evidence="19">KCTC 42984</strain>
    </source>
</reference>
<dbReference type="Pfam" id="PF10531">
    <property type="entry name" value="SLBB"/>
    <property type="match status" value="1"/>
</dbReference>
<evidence type="ECO:0000256" key="1">
    <source>
        <dbReference type="ARBA" id="ARBA00004571"/>
    </source>
</evidence>
<dbReference type="Proteomes" id="UP001595604">
    <property type="component" value="Unassembled WGS sequence"/>
</dbReference>
<feature type="domain" description="Polysaccharide export protein N-terminal" evidence="15">
    <location>
        <begin position="52"/>
        <end position="148"/>
    </location>
</feature>
<keyword evidence="11" id="KW-0472">Membrane</keyword>
<dbReference type="PANTHER" id="PTHR33619:SF3">
    <property type="entry name" value="POLYSACCHARIDE EXPORT PROTEIN GFCE-RELATED"/>
    <property type="match status" value="1"/>
</dbReference>
<evidence type="ECO:0000256" key="10">
    <source>
        <dbReference type="ARBA" id="ARBA00023114"/>
    </source>
</evidence>
<comment type="subcellular location">
    <subcellularLocation>
        <location evidence="1">Cell outer membrane</location>
        <topology evidence="1">Multi-pass membrane protein</topology>
    </subcellularLocation>
</comment>
<name>A0ABV7IKQ9_9SPHN</name>
<proteinExistence type="inferred from homology"/>
<keyword evidence="7" id="KW-0732">Signal</keyword>
<evidence type="ECO:0000256" key="5">
    <source>
        <dbReference type="ARBA" id="ARBA00022597"/>
    </source>
</evidence>
<keyword evidence="5" id="KW-0762">Sugar transport</keyword>
<keyword evidence="4" id="KW-1134">Transmembrane beta strand</keyword>
<comment type="similarity">
    <text evidence="2">Belongs to the BexD/CtrA/VexA family.</text>
</comment>
<evidence type="ECO:0000259" key="15">
    <source>
        <dbReference type="Pfam" id="PF02563"/>
    </source>
</evidence>
<gene>
    <name evidence="18" type="ORF">ACFOD9_03275</name>
</gene>
<evidence type="ECO:0000256" key="8">
    <source>
        <dbReference type="ARBA" id="ARBA00023047"/>
    </source>
</evidence>
<dbReference type="PANTHER" id="PTHR33619">
    <property type="entry name" value="POLYSACCHARIDE EXPORT PROTEIN GFCE-RELATED"/>
    <property type="match status" value="1"/>
</dbReference>
<keyword evidence="13" id="KW-0998">Cell outer membrane</keyword>
<evidence type="ECO:0000259" key="16">
    <source>
        <dbReference type="Pfam" id="PF10531"/>
    </source>
</evidence>
<organism evidence="18 19">
    <name type="scientific">Novosphingobium bradum</name>
    <dbReference type="NCBI Taxonomy" id="1737444"/>
    <lineage>
        <taxon>Bacteria</taxon>
        <taxon>Pseudomonadati</taxon>
        <taxon>Pseudomonadota</taxon>
        <taxon>Alphaproteobacteria</taxon>
        <taxon>Sphingomonadales</taxon>
        <taxon>Sphingomonadaceae</taxon>
        <taxon>Novosphingobium</taxon>
    </lineage>
</organism>
<protein>
    <submittedName>
        <fullName evidence="18">Polysaccharide biosynthesis/export family protein</fullName>
    </submittedName>
</protein>
<dbReference type="Gene3D" id="3.30.1950.10">
    <property type="entry name" value="wza like domain"/>
    <property type="match status" value="1"/>
</dbReference>
<keyword evidence="19" id="KW-1185">Reference proteome</keyword>
<dbReference type="InterPro" id="IPR049712">
    <property type="entry name" value="Poly_export"/>
</dbReference>
<evidence type="ECO:0000256" key="7">
    <source>
        <dbReference type="ARBA" id="ARBA00022729"/>
    </source>
</evidence>
<sequence length="352" mass="37184">MPSSGPTSGQIRADARARDQKLAFDIVEVGDLATLPPAPAVPGVFQPERYVPPTNLIAPGDLLEIAVYESGVTLFGGTKGASAAAAAGFDSTAQVERLPPVRVDDMGAIRLPYIGRLVVAGLTSTELEAKVRAGYKGMSQNPQVMVAIRESIGNSVILSGEVARPGRLVLPTNTETLSDVLALAGGYRGEVKDLSLRVVRQDQTVELRLADVMAHGERDMRIYPADRIAVVRAPRTIAVMGAPGRVEQMAFSGPTISLAEALAQAGGSNPGAGNAAAVFVFRFEKDAAGAEKPIAYHVNMMRASGYFLSQRFVMRDKDVLYVGNSEANQPSKVVSLVSQLFGPLVVLNSVVN</sequence>
<dbReference type="EMBL" id="JBHRTQ010000003">
    <property type="protein sequence ID" value="MFC3173269.1"/>
    <property type="molecule type" value="Genomic_DNA"/>
</dbReference>
<keyword evidence="6" id="KW-0812">Transmembrane</keyword>
<keyword evidence="14" id="KW-0449">Lipoprotein</keyword>
<evidence type="ECO:0000313" key="19">
    <source>
        <dbReference type="Proteomes" id="UP001595604"/>
    </source>
</evidence>
<keyword evidence="10" id="KW-0626">Porin</keyword>
<evidence type="ECO:0000256" key="13">
    <source>
        <dbReference type="ARBA" id="ARBA00023237"/>
    </source>
</evidence>
<evidence type="ECO:0000256" key="6">
    <source>
        <dbReference type="ARBA" id="ARBA00022692"/>
    </source>
</evidence>
<dbReference type="RefSeq" id="WP_379508651.1">
    <property type="nucleotide sequence ID" value="NZ_JBHRTQ010000003.1"/>
</dbReference>
<dbReference type="InterPro" id="IPR054765">
    <property type="entry name" value="SLBB_dom"/>
</dbReference>
<dbReference type="Gene3D" id="3.10.560.10">
    <property type="entry name" value="Outer membrane lipoprotein wza domain like"/>
    <property type="match status" value="2"/>
</dbReference>
<evidence type="ECO:0000256" key="3">
    <source>
        <dbReference type="ARBA" id="ARBA00022448"/>
    </source>
</evidence>
<feature type="domain" description="Soluble ligand binding" evidence="16">
    <location>
        <begin position="158"/>
        <end position="203"/>
    </location>
</feature>
<evidence type="ECO:0000256" key="2">
    <source>
        <dbReference type="ARBA" id="ARBA00009450"/>
    </source>
</evidence>
<keyword evidence="9" id="KW-0406">Ion transport</keyword>
<dbReference type="Pfam" id="PF22461">
    <property type="entry name" value="SLBB_2"/>
    <property type="match status" value="1"/>
</dbReference>
<evidence type="ECO:0000259" key="17">
    <source>
        <dbReference type="Pfam" id="PF22461"/>
    </source>
</evidence>
<dbReference type="InterPro" id="IPR019554">
    <property type="entry name" value="Soluble_ligand-bd"/>
</dbReference>
<comment type="caution">
    <text evidence="18">The sequence shown here is derived from an EMBL/GenBank/DDBJ whole genome shotgun (WGS) entry which is preliminary data.</text>
</comment>
<evidence type="ECO:0000256" key="14">
    <source>
        <dbReference type="ARBA" id="ARBA00023288"/>
    </source>
</evidence>
<dbReference type="InterPro" id="IPR003715">
    <property type="entry name" value="Poly_export_N"/>
</dbReference>
<accession>A0ABV7IKQ9</accession>
<keyword evidence="3" id="KW-0813">Transport</keyword>
<evidence type="ECO:0000256" key="12">
    <source>
        <dbReference type="ARBA" id="ARBA00023139"/>
    </source>
</evidence>
<feature type="domain" description="SLBB" evidence="17">
    <location>
        <begin position="237"/>
        <end position="322"/>
    </location>
</feature>
<keyword evidence="12" id="KW-0564">Palmitate</keyword>
<evidence type="ECO:0000313" key="18">
    <source>
        <dbReference type="EMBL" id="MFC3173269.1"/>
    </source>
</evidence>
<evidence type="ECO:0000256" key="11">
    <source>
        <dbReference type="ARBA" id="ARBA00023136"/>
    </source>
</evidence>